<dbReference type="Pfam" id="PF25023">
    <property type="entry name" value="TEN_YD-shell"/>
    <property type="match status" value="1"/>
</dbReference>
<feature type="transmembrane region" description="Helical" evidence="3">
    <location>
        <begin position="423"/>
        <end position="444"/>
    </location>
</feature>
<evidence type="ECO:0000313" key="5">
    <source>
        <dbReference type="EMBL" id="KFE51383.1"/>
    </source>
</evidence>
<proteinExistence type="predicted"/>
<dbReference type="NCBIfam" id="TIGR03696">
    <property type="entry name" value="Rhs_assc_core"/>
    <property type="match status" value="1"/>
</dbReference>
<accession>A0A085V7H0</accession>
<dbReference type="PANTHER" id="PTHR32305">
    <property type="match status" value="1"/>
</dbReference>
<protein>
    <recommendedName>
        <fullName evidence="4">Teneurin-like YD-shell domain-containing protein</fullName>
    </recommendedName>
</protein>
<feature type="region of interest" description="Disordered" evidence="2">
    <location>
        <begin position="488"/>
        <end position="510"/>
    </location>
</feature>
<feature type="compositionally biased region" description="Gly residues" evidence="2">
    <location>
        <begin position="488"/>
        <end position="497"/>
    </location>
</feature>
<dbReference type="Gene3D" id="2.180.10.10">
    <property type="entry name" value="RHS repeat-associated core"/>
    <property type="match status" value="1"/>
</dbReference>
<name>A0A085V7H0_PSESX</name>
<keyword evidence="3" id="KW-1133">Transmembrane helix</keyword>
<keyword evidence="6" id="KW-1185">Reference proteome</keyword>
<dbReference type="AlphaFoldDB" id="A0A085V7H0"/>
<dbReference type="PATRIC" id="fig|317.175.peg.5072"/>
<organism evidence="5 6">
    <name type="scientific">Pseudomonas syringae</name>
    <dbReference type="NCBI Taxonomy" id="317"/>
    <lineage>
        <taxon>Bacteria</taxon>
        <taxon>Pseudomonadati</taxon>
        <taxon>Pseudomonadota</taxon>
        <taxon>Gammaproteobacteria</taxon>
        <taxon>Pseudomonadales</taxon>
        <taxon>Pseudomonadaceae</taxon>
        <taxon>Pseudomonas</taxon>
    </lineage>
</organism>
<feature type="transmembrane region" description="Helical" evidence="3">
    <location>
        <begin position="363"/>
        <end position="383"/>
    </location>
</feature>
<sequence length="605" mass="64979">MVTAFEYDSLSRETKRTTTLTGKPVRTLSQVWYDDDHLHSREQHVGGQSSYKETFIYDQRGRLEEYTCTGNELPKDAYGNRITSQAFRFDALDNIKRCITEFADDPDPDVADFNYADDDSCQLIKMTHSHASYPQETEFSYDADGHMLNDQEGRKLSYNSQGRLLEVKSATDQPIIAYRYNGHDDLVAVQKATGSETQRFYQGYSLSHTVQENTLIQCLFDQDCPVGQQQYGDDSKTLLLLTNAANSVVGESPSDDELRTRSYSAYGEQPDDDLQSLLAFNGEMHEEIGGWYLLGRGYRAYNPSLMRFHSPDSLSPFGGGGINPYMYCAGNPISFRDPTGHMFGKPDPEYVDPPEQPEGPSGFMKWLGVIGGGVAIAVSLYFIPWTVGSALVIGIGLIGIGVMAVGMGYEVAGVINNDEEKKAFGGILLGIGGAIALIGPAVVVRLQKAASIAMTGVGPVAGMGGAAGSARGSVASFGAGSARNSLAGGGGGGGGGSRANSIQAGDAGGGTGTVVRETAQIVRRRSSAGPSQLTQSVQDALANLKHVNLRRDITSPNWSDRLVIDGPNFHANAQAPLPPSTGVYETPYGPMHLVQFTRWKAAGNV</sequence>
<keyword evidence="3" id="KW-0472">Membrane</keyword>
<dbReference type="SUPFAM" id="SSF56399">
    <property type="entry name" value="ADP-ribosylation"/>
    <property type="match status" value="1"/>
</dbReference>
<dbReference type="InterPro" id="IPR050708">
    <property type="entry name" value="T6SS_VgrG/RHS"/>
</dbReference>
<evidence type="ECO:0000256" key="1">
    <source>
        <dbReference type="ARBA" id="ARBA00022737"/>
    </source>
</evidence>
<feature type="domain" description="Teneurin-like YD-shell" evidence="4">
    <location>
        <begin position="13"/>
        <end position="312"/>
    </location>
</feature>
<dbReference type="InterPro" id="IPR022385">
    <property type="entry name" value="Rhs_assc_core"/>
</dbReference>
<dbReference type="InterPro" id="IPR056823">
    <property type="entry name" value="TEN-like_YD-shell"/>
</dbReference>
<reference evidence="5 6" key="1">
    <citation type="submission" date="2014-07" db="EMBL/GenBank/DDBJ databases">
        <title>Draft Genome Sequences of Environmental Pseudomonas syringae strains.</title>
        <authorList>
            <person name="Baltrus D.A."/>
            <person name="Berge O."/>
            <person name="Morris C."/>
        </authorList>
    </citation>
    <scope>NUCLEOTIDE SEQUENCE [LARGE SCALE GENOMIC DNA]</scope>
    <source>
        <strain evidence="5 6">GAW0119</strain>
    </source>
</reference>
<evidence type="ECO:0000259" key="4">
    <source>
        <dbReference type="Pfam" id="PF25023"/>
    </source>
</evidence>
<dbReference type="EMBL" id="JPQU01000089">
    <property type="protein sequence ID" value="KFE51383.1"/>
    <property type="molecule type" value="Genomic_DNA"/>
</dbReference>
<keyword evidence="3" id="KW-0812">Transmembrane</keyword>
<gene>
    <name evidence="5" type="ORF">IV01_24345</name>
</gene>
<evidence type="ECO:0000256" key="2">
    <source>
        <dbReference type="SAM" id="MobiDB-lite"/>
    </source>
</evidence>
<dbReference type="Proteomes" id="UP000028631">
    <property type="component" value="Unassembled WGS sequence"/>
</dbReference>
<evidence type="ECO:0000313" key="6">
    <source>
        <dbReference type="Proteomes" id="UP000028631"/>
    </source>
</evidence>
<feature type="transmembrane region" description="Helical" evidence="3">
    <location>
        <begin position="390"/>
        <end position="411"/>
    </location>
</feature>
<dbReference type="PANTHER" id="PTHR32305:SF15">
    <property type="entry name" value="PROTEIN RHSA-RELATED"/>
    <property type="match status" value="1"/>
</dbReference>
<keyword evidence="1" id="KW-0677">Repeat</keyword>
<comment type="caution">
    <text evidence="5">The sequence shown here is derived from an EMBL/GenBank/DDBJ whole genome shotgun (WGS) entry which is preliminary data.</text>
</comment>
<evidence type="ECO:0000256" key="3">
    <source>
        <dbReference type="SAM" id="Phobius"/>
    </source>
</evidence>